<dbReference type="Gene3D" id="2.40.160.20">
    <property type="match status" value="1"/>
</dbReference>
<evidence type="ECO:0000256" key="3">
    <source>
        <dbReference type="ARBA" id="ARBA00023136"/>
    </source>
</evidence>
<dbReference type="OrthoDB" id="9815357at2"/>
<dbReference type="Pfam" id="PF13505">
    <property type="entry name" value="OMP_b-brl"/>
    <property type="match status" value="1"/>
</dbReference>
<reference evidence="8 9" key="1">
    <citation type="submission" date="2017-03" db="EMBL/GenBank/DDBJ databases">
        <title>Whole genome sequences of fourteen strains of Bradyrhizobium canariense and one strain of Bradyrhizobium japonicum isolated from Lupinus (Papilionoideae: Genisteae) species in Algeria.</title>
        <authorList>
            <person name="Crovadore J."/>
            <person name="Chekireb D."/>
            <person name="Brachmann A."/>
            <person name="Chablais R."/>
            <person name="Cochard B."/>
            <person name="Lefort F."/>
        </authorList>
    </citation>
    <scope>NUCLEOTIDE SEQUENCE [LARGE SCALE GENOMIC DNA]</scope>
    <source>
        <strain evidence="8 9">UBMA195</strain>
    </source>
</reference>
<name>A0A1X3GTZ3_9BRAD</name>
<dbReference type="InterPro" id="IPR051692">
    <property type="entry name" value="OMP-like"/>
</dbReference>
<evidence type="ECO:0000313" key="8">
    <source>
        <dbReference type="EMBL" id="OSJ08138.1"/>
    </source>
</evidence>
<proteinExistence type="inferred from homology"/>
<dbReference type="EMBL" id="NAFI01000176">
    <property type="protein sequence ID" value="OSJ08138.1"/>
    <property type="molecule type" value="Genomic_DNA"/>
</dbReference>
<dbReference type="RefSeq" id="WP_085362059.1">
    <property type="nucleotide sequence ID" value="NZ_NAFD01000127.1"/>
</dbReference>
<evidence type="ECO:0000256" key="5">
    <source>
        <dbReference type="ARBA" id="ARBA00038306"/>
    </source>
</evidence>
<dbReference type="InterPro" id="IPR027385">
    <property type="entry name" value="Beta-barrel_OMP"/>
</dbReference>
<feature type="signal peptide" evidence="6">
    <location>
        <begin position="1"/>
        <end position="20"/>
    </location>
</feature>
<evidence type="ECO:0000256" key="2">
    <source>
        <dbReference type="ARBA" id="ARBA00022729"/>
    </source>
</evidence>
<comment type="subcellular location">
    <subcellularLocation>
        <location evidence="1">Cell outer membrane</location>
    </subcellularLocation>
</comment>
<evidence type="ECO:0000256" key="4">
    <source>
        <dbReference type="ARBA" id="ARBA00023237"/>
    </source>
</evidence>
<dbReference type="InterPro" id="IPR011250">
    <property type="entry name" value="OMP/PagP_B-barrel"/>
</dbReference>
<sequence length="255" mass="26068">MKTKIAAAAILLASTSLSFAADMAMKAPMVAPAAVWSWTGFYLGAHAGAGWGTTETTLTAITGGVPIPGGIALTQNSRSGFLGGGQAGYNWQSGWAVFGVQGDIAGMDVKGTTPCLGLGASCTANSDWLATVTGRVGGVVADKTLVYVKGGAAWMHTDHSLSIPAGFLAPGATSVSSSSTTWGWLLGLGAEYAFSSNWSAFIEYNYIEFDKKNIALDFSAFAGAPAIANIDVKNKLSVAKVGVNYKFGGPALSAY</sequence>
<evidence type="ECO:0000256" key="6">
    <source>
        <dbReference type="SAM" id="SignalP"/>
    </source>
</evidence>
<feature type="domain" description="Outer membrane protein beta-barrel" evidence="7">
    <location>
        <begin position="29"/>
        <end position="247"/>
    </location>
</feature>
<dbReference type="Proteomes" id="UP000193553">
    <property type="component" value="Unassembled WGS sequence"/>
</dbReference>
<organism evidence="8 9">
    <name type="scientific">Bradyrhizobium canariense</name>
    <dbReference type="NCBI Taxonomy" id="255045"/>
    <lineage>
        <taxon>Bacteria</taxon>
        <taxon>Pseudomonadati</taxon>
        <taxon>Pseudomonadota</taxon>
        <taxon>Alphaproteobacteria</taxon>
        <taxon>Hyphomicrobiales</taxon>
        <taxon>Nitrobacteraceae</taxon>
        <taxon>Bradyrhizobium</taxon>
    </lineage>
</organism>
<dbReference type="AlphaFoldDB" id="A0A1X3GTZ3"/>
<protein>
    <recommendedName>
        <fullName evidence="7">Outer membrane protein beta-barrel domain-containing protein</fullName>
    </recommendedName>
</protein>
<accession>A0A1X3GTZ3</accession>
<feature type="chain" id="PRO_5011906055" description="Outer membrane protein beta-barrel domain-containing protein" evidence="6">
    <location>
        <begin position="21"/>
        <end position="255"/>
    </location>
</feature>
<comment type="similarity">
    <text evidence="5">Belongs to the Omp25/RopB family.</text>
</comment>
<keyword evidence="2 6" id="KW-0732">Signal</keyword>
<dbReference type="PANTHER" id="PTHR34001">
    <property type="entry name" value="BLL7405 PROTEIN"/>
    <property type="match status" value="1"/>
</dbReference>
<dbReference type="PANTHER" id="PTHR34001:SF3">
    <property type="entry name" value="BLL7405 PROTEIN"/>
    <property type="match status" value="1"/>
</dbReference>
<evidence type="ECO:0000313" key="9">
    <source>
        <dbReference type="Proteomes" id="UP000193553"/>
    </source>
</evidence>
<dbReference type="GO" id="GO:0009279">
    <property type="term" value="C:cell outer membrane"/>
    <property type="evidence" value="ECO:0007669"/>
    <property type="project" value="UniProtKB-SubCell"/>
</dbReference>
<comment type="caution">
    <text evidence="8">The sequence shown here is derived from an EMBL/GenBank/DDBJ whole genome shotgun (WGS) entry which is preliminary data.</text>
</comment>
<keyword evidence="3" id="KW-0472">Membrane</keyword>
<gene>
    <name evidence="8" type="ORF">BSZ18_20355</name>
</gene>
<evidence type="ECO:0000256" key="1">
    <source>
        <dbReference type="ARBA" id="ARBA00004442"/>
    </source>
</evidence>
<dbReference type="SUPFAM" id="SSF56925">
    <property type="entry name" value="OMPA-like"/>
    <property type="match status" value="1"/>
</dbReference>
<evidence type="ECO:0000259" key="7">
    <source>
        <dbReference type="Pfam" id="PF13505"/>
    </source>
</evidence>
<keyword evidence="4" id="KW-0998">Cell outer membrane</keyword>